<gene>
    <name evidence="2" type="ORF">JYZ213_LOCUS5962</name>
    <name evidence="4" type="ORF">OKA104_LOCUS9176</name>
    <name evidence="3" type="ORF">VCS650_LOCUS5762</name>
</gene>
<dbReference type="EMBL" id="CAJNON010000034">
    <property type="protein sequence ID" value="CAF0833984.1"/>
    <property type="molecule type" value="Genomic_DNA"/>
</dbReference>
<dbReference type="InterPro" id="IPR003609">
    <property type="entry name" value="Pan_app"/>
</dbReference>
<evidence type="ECO:0000313" key="5">
    <source>
        <dbReference type="Proteomes" id="UP000663891"/>
    </source>
</evidence>
<accession>A0A813UZX5</accession>
<dbReference type="EMBL" id="CAJOAY010000384">
    <property type="protein sequence ID" value="CAF3650618.1"/>
    <property type="molecule type" value="Genomic_DNA"/>
</dbReference>
<dbReference type="Proteomes" id="UP000663881">
    <property type="component" value="Unassembled WGS sequence"/>
</dbReference>
<evidence type="ECO:0000259" key="1">
    <source>
        <dbReference type="Pfam" id="PF00024"/>
    </source>
</evidence>
<name>A0A813UZX5_9BILA</name>
<organism evidence="3 5">
    <name type="scientific">Adineta steineri</name>
    <dbReference type="NCBI Taxonomy" id="433720"/>
    <lineage>
        <taxon>Eukaryota</taxon>
        <taxon>Metazoa</taxon>
        <taxon>Spiralia</taxon>
        <taxon>Gnathifera</taxon>
        <taxon>Rotifera</taxon>
        <taxon>Eurotatoria</taxon>
        <taxon>Bdelloidea</taxon>
        <taxon>Adinetida</taxon>
        <taxon>Adinetidae</taxon>
        <taxon>Adineta</taxon>
    </lineage>
</organism>
<sequence length="268" mass="29294">MTGSQFHCVNTTCLPFTTVIASNIFECQIACLAKFQCKAARYQQSTSNCDLFGDLSNYNGTMVVNINVITMMVTDDTRNPPESEGNWVINGDAETGPCEAGNGLTYPTYWFHSGTNVQMYYGNVVGNQMLTDPGPSNRGKCHFYGGWSAVSTMRQTGDMTISINARLIDNQEVRFNFSAWIGGYFDQDDNAQVSLTFLNQSNQTVGNSTILGPVLAIDRGNITSLLFRQATGLVPVGARAFIVQVTMTLVVGSYNDGDIDNIALLLYQ</sequence>
<dbReference type="Proteomes" id="UP000663891">
    <property type="component" value="Unassembled WGS sequence"/>
</dbReference>
<evidence type="ECO:0000313" key="3">
    <source>
        <dbReference type="EMBL" id="CAF0833984.1"/>
    </source>
</evidence>
<dbReference type="EMBL" id="CAJNOG010000036">
    <property type="protein sequence ID" value="CAF0814497.1"/>
    <property type="molecule type" value="Genomic_DNA"/>
</dbReference>
<dbReference type="AlphaFoldDB" id="A0A813UZX5"/>
<evidence type="ECO:0000313" key="4">
    <source>
        <dbReference type="EMBL" id="CAF3650618.1"/>
    </source>
</evidence>
<proteinExistence type="predicted"/>
<dbReference type="Proteomes" id="UP000663845">
    <property type="component" value="Unassembled WGS sequence"/>
</dbReference>
<protein>
    <recommendedName>
        <fullName evidence="1">Apple domain-containing protein</fullName>
    </recommendedName>
</protein>
<dbReference type="SUPFAM" id="SSF57414">
    <property type="entry name" value="Hairpin loop containing domain-like"/>
    <property type="match status" value="1"/>
</dbReference>
<reference evidence="3" key="1">
    <citation type="submission" date="2021-02" db="EMBL/GenBank/DDBJ databases">
        <authorList>
            <person name="Nowell W R."/>
        </authorList>
    </citation>
    <scope>NUCLEOTIDE SEQUENCE</scope>
</reference>
<comment type="caution">
    <text evidence="3">The sequence shown here is derived from an EMBL/GenBank/DDBJ whole genome shotgun (WGS) entry which is preliminary data.</text>
</comment>
<feature type="domain" description="Apple" evidence="1">
    <location>
        <begin position="18"/>
        <end position="58"/>
    </location>
</feature>
<dbReference type="OrthoDB" id="9977104at2759"/>
<dbReference type="Pfam" id="PF00024">
    <property type="entry name" value="PAN_1"/>
    <property type="match status" value="1"/>
</dbReference>
<evidence type="ECO:0000313" key="2">
    <source>
        <dbReference type="EMBL" id="CAF0814497.1"/>
    </source>
</evidence>